<dbReference type="OrthoDB" id="426133at2759"/>
<reference evidence="2" key="1">
    <citation type="submission" date="2020-12" db="EMBL/GenBank/DDBJ databases">
        <title>Metabolic potential, ecology and presence of endohyphal bacteria is reflected in genomic diversity of Mucoromycotina.</title>
        <authorList>
            <person name="Muszewska A."/>
            <person name="Okrasinska A."/>
            <person name="Steczkiewicz K."/>
            <person name="Drgas O."/>
            <person name="Orlowska M."/>
            <person name="Perlinska-Lenart U."/>
            <person name="Aleksandrzak-Piekarczyk T."/>
            <person name="Szatraj K."/>
            <person name="Zielenkiewicz U."/>
            <person name="Pilsyk S."/>
            <person name="Malc E."/>
            <person name="Mieczkowski P."/>
            <person name="Kruszewska J.S."/>
            <person name="Biernat P."/>
            <person name="Pawlowska J."/>
        </authorList>
    </citation>
    <scope>NUCLEOTIDE SEQUENCE</scope>
    <source>
        <strain evidence="2">WA0000017839</strain>
    </source>
</reference>
<name>A0A8H7RC49_9FUNG</name>
<keyword evidence="3" id="KW-1185">Reference proteome</keyword>
<feature type="chain" id="PRO_5034802101" evidence="1">
    <location>
        <begin position="17"/>
        <end position="552"/>
    </location>
</feature>
<dbReference type="AlphaFoldDB" id="A0A8H7RC49"/>
<evidence type="ECO:0000313" key="2">
    <source>
        <dbReference type="EMBL" id="KAG2208232.1"/>
    </source>
</evidence>
<dbReference type="Gene3D" id="3.40.50.1110">
    <property type="entry name" value="SGNH hydrolase"/>
    <property type="match status" value="1"/>
</dbReference>
<keyword evidence="1" id="KW-0732">Signal</keyword>
<feature type="signal peptide" evidence="1">
    <location>
        <begin position="1"/>
        <end position="16"/>
    </location>
</feature>
<proteinExistence type="predicted"/>
<accession>A0A8H7RC49</accession>
<sequence length="552" mass="61645">MKYFLLLLLFFHLCSARIVGFEDGEIQYFGRWQKTLTDIQSVSSGAYLKTTIVLDEQQRQIKLKLSRTAIIYTQIDKNGPISKMEAVDRGVYPIELVINLPRATTTKTMITIMSDISSTICLQAIEINDNHTLVNSLSSEEEEEDDEKPHLIEFVGHDLTLGLGTSNSIMTSFPWVVSSLLATERSQIAFPGAWLMDHQESIGMETQYFKGTSFYSPRIVVVLLGEYDQYPKAYTKTLSDFLSRIRDHFPHTHVFVLSEPLGVLFQESQTAVTILNDVQSDQNIHFIDTTGWIQYGHTAYIDPLHLNDIGQDRFARKLAPLLKAKLNSLPFPGPQPNPNLPFHWQTMDVGQEGAIGLVGSVSFDSAKTFTLWGSGQGFSKGDAFRFVYQSLSGNGSIQVTVESHSAFASCAKAGIMMREHLAHGSPHIMLGVSPQDGLFLQSRRINLDVTQVIKKKRISPPYRLRLIRQGNTKFIAQIASVDSNEWETFSEIENTTLMARDIYVGLAVTSCDPTVVSVAKFADVTLSGGVGGGGFYYNHQQQQRQKGLILQQ</sequence>
<protein>
    <submittedName>
        <fullName evidence="2">Uncharacterized protein</fullName>
    </submittedName>
</protein>
<dbReference type="EMBL" id="JAEPRD010000020">
    <property type="protein sequence ID" value="KAG2208232.1"/>
    <property type="molecule type" value="Genomic_DNA"/>
</dbReference>
<evidence type="ECO:0000313" key="3">
    <source>
        <dbReference type="Proteomes" id="UP000603453"/>
    </source>
</evidence>
<dbReference type="SUPFAM" id="SSF52266">
    <property type="entry name" value="SGNH hydrolase"/>
    <property type="match status" value="1"/>
</dbReference>
<comment type="caution">
    <text evidence="2">The sequence shown here is derived from an EMBL/GenBank/DDBJ whole genome shotgun (WGS) entry which is preliminary data.</text>
</comment>
<organism evidence="2 3">
    <name type="scientific">Mucor saturninus</name>
    <dbReference type="NCBI Taxonomy" id="64648"/>
    <lineage>
        <taxon>Eukaryota</taxon>
        <taxon>Fungi</taxon>
        <taxon>Fungi incertae sedis</taxon>
        <taxon>Mucoromycota</taxon>
        <taxon>Mucoromycotina</taxon>
        <taxon>Mucoromycetes</taxon>
        <taxon>Mucorales</taxon>
        <taxon>Mucorineae</taxon>
        <taxon>Mucoraceae</taxon>
        <taxon>Mucor</taxon>
    </lineage>
</organism>
<dbReference type="InterPro" id="IPR036514">
    <property type="entry name" value="SGNH_hydro_sf"/>
</dbReference>
<dbReference type="Proteomes" id="UP000603453">
    <property type="component" value="Unassembled WGS sequence"/>
</dbReference>
<evidence type="ECO:0000256" key="1">
    <source>
        <dbReference type="SAM" id="SignalP"/>
    </source>
</evidence>
<gene>
    <name evidence="2" type="ORF">INT47_006087</name>
</gene>